<dbReference type="EC" id="3.1.1.1" evidence="5"/>
<proteinExistence type="inferred from homology"/>
<sequence>MRYITLILLVLKTLNSQAHIISIENGNISGIEYDKYFAYRGIKYATAGRFSLPKPFDGKWCGIKDFRDYRESCAQYDHLTYEFKGVEDCLFLNVFVPKKVLESEELAPVIFYIHGGAFMFGGSADYLPDHFMENEKMILVTINYRLGILGFLSTEDEVLPGNLGMKDQVEALKWVQRNIKAFNGDPDKVTLSGFSAGGASVQLHYLSTQSKGLFKNGISHSGNALDPWVFMENAKSKAHQVAESMNCPHDDHGKMLECLKQTPTKELVTLLKEFQPFLYNPFSPFGLVVEPVHESAFLSEHPRSLLESGKFSHLPWLLTQTKDEGLYPAAEFYSNEEFLDEIDKKFDDLAPYILHFNDETDDKRKLIKASCRIRKHYMEDKKVSRENFELFENMVTDRLFKSGAYEAIQLQSKYSPSFCYHFDYKSNYSVGEILGKSTDFLGISHGEDIFLIFTHLRPHVYSEDEKKMAQNLINMYYEFSINNLPKFDIQVIHQSTPNATQYLEISSNKKYEMKSDKFGNVKFWRNIEKLLHCNKPNIFLTCNGHFDDESTGSIC</sequence>
<comment type="similarity">
    <text evidence="1">Belongs to the type-B carboxylesterase/lipase family.</text>
</comment>
<dbReference type="GO" id="GO:0106435">
    <property type="term" value="F:carboxylesterase activity"/>
    <property type="evidence" value="ECO:0007669"/>
    <property type="project" value="UniProtKB-EC"/>
</dbReference>
<protein>
    <recommendedName>
        <fullName evidence="5">carboxylesterase</fullName>
        <ecNumber evidence="5">3.1.1.1</ecNumber>
    </recommendedName>
</protein>
<dbReference type="InterPro" id="IPR002018">
    <property type="entry name" value="CarbesteraseB"/>
</dbReference>
<feature type="domain" description="Carboxylesterase type B" evidence="7">
    <location>
        <begin position="18"/>
        <end position="517"/>
    </location>
</feature>
<feature type="signal peptide" evidence="6">
    <location>
        <begin position="1"/>
        <end position="18"/>
    </location>
</feature>
<dbReference type="PANTHER" id="PTHR43142">
    <property type="entry name" value="CARBOXYLIC ESTER HYDROLASE"/>
    <property type="match status" value="1"/>
</dbReference>
<dbReference type="EMBL" id="OU895877">
    <property type="protein sequence ID" value="CAG9799956.1"/>
    <property type="molecule type" value="Genomic_DNA"/>
</dbReference>
<dbReference type="InterPro" id="IPR029058">
    <property type="entry name" value="AB_hydrolase_fold"/>
</dbReference>
<organism evidence="8 9">
    <name type="scientific">Chironomus riparius</name>
    <dbReference type="NCBI Taxonomy" id="315576"/>
    <lineage>
        <taxon>Eukaryota</taxon>
        <taxon>Metazoa</taxon>
        <taxon>Ecdysozoa</taxon>
        <taxon>Arthropoda</taxon>
        <taxon>Hexapoda</taxon>
        <taxon>Insecta</taxon>
        <taxon>Pterygota</taxon>
        <taxon>Neoptera</taxon>
        <taxon>Endopterygota</taxon>
        <taxon>Diptera</taxon>
        <taxon>Nematocera</taxon>
        <taxon>Chironomoidea</taxon>
        <taxon>Chironomidae</taxon>
        <taxon>Chironominae</taxon>
        <taxon>Chironomus</taxon>
    </lineage>
</organism>
<gene>
    <name evidence="8" type="ORF">CHIRRI_LOCUS2913</name>
</gene>
<reference evidence="8" key="2">
    <citation type="submission" date="2022-10" db="EMBL/GenBank/DDBJ databases">
        <authorList>
            <consortium name="ENA_rothamsted_submissions"/>
            <consortium name="culmorum"/>
            <person name="King R."/>
        </authorList>
    </citation>
    <scope>NUCLEOTIDE SEQUENCE</scope>
</reference>
<evidence type="ECO:0000256" key="6">
    <source>
        <dbReference type="SAM" id="SignalP"/>
    </source>
</evidence>
<evidence type="ECO:0000256" key="3">
    <source>
        <dbReference type="ARBA" id="ARBA00022801"/>
    </source>
</evidence>
<dbReference type="PANTHER" id="PTHR43142:SF1">
    <property type="entry name" value="CARBOXYLIC ESTER HYDROLASE"/>
    <property type="match status" value="1"/>
</dbReference>
<keyword evidence="6" id="KW-0732">Signal</keyword>
<dbReference type="AlphaFoldDB" id="A0A9N9RN08"/>
<reference evidence="8" key="1">
    <citation type="submission" date="2022-01" db="EMBL/GenBank/DDBJ databases">
        <authorList>
            <person name="King R."/>
        </authorList>
    </citation>
    <scope>NUCLEOTIDE SEQUENCE</scope>
</reference>
<evidence type="ECO:0000313" key="8">
    <source>
        <dbReference type="EMBL" id="CAG9799956.1"/>
    </source>
</evidence>
<evidence type="ECO:0000256" key="4">
    <source>
        <dbReference type="ARBA" id="ARBA00023180"/>
    </source>
</evidence>
<evidence type="ECO:0000256" key="5">
    <source>
        <dbReference type="ARBA" id="ARBA00039155"/>
    </source>
</evidence>
<keyword evidence="2" id="KW-0719">Serine esterase</keyword>
<dbReference type="Pfam" id="PF00135">
    <property type="entry name" value="COesterase"/>
    <property type="match status" value="1"/>
</dbReference>
<name>A0A9N9RN08_9DIPT</name>
<dbReference type="Proteomes" id="UP001153620">
    <property type="component" value="Chromosome 1"/>
</dbReference>
<keyword evidence="3" id="KW-0378">Hydrolase</keyword>
<dbReference type="PROSITE" id="PS00941">
    <property type="entry name" value="CARBOXYLESTERASE_B_2"/>
    <property type="match status" value="1"/>
</dbReference>
<evidence type="ECO:0000256" key="2">
    <source>
        <dbReference type="ARBA" id="ARBA00022487"/>
    </source>
</evidence>
<evidence type="ECO:0000313" key="9">
    <source>
        <dbReference type="Proteomes" id="UP001153620"/>
    </source>
</evidence>
<evidence type="ECO:0000256" key="1">
    <source>
        <dbReference type="ARBA" id="ARBA00005964"/>
    </source>
</evidence>
<accession>A0A9N9RN08</accession>
<evidence type="ECO:0000259" key="7">
    <source>
        <dbReference type="Pfam" id="PF00135"/>
    </source>
</evidence>
<dbReference type="Gene3D" id="3.40.50.1820">
    <property type="entry name" value="alpha/beta hydrolase"/>
    <property type="match status" value="1"/>
</dbReference>
<keyword evidence="4" id="KW-0325">Glycoprotein</keyword>
<dbReference type="OrthoDB" id="6846267at2759"/>
<feature type="chain" id="PRO_5040179428" description="carboxylesterase" evidence="6">
    <location>
        <begin position="19"/>
        <end position="555"/>
    </location>
</feature>
<dbReference type="SUPFAM" id="SSF53474">
    <property type="entry name" value="alpha/beta-Hydrolases"/>
    <property type="match status" value="1"/>
</dbReference>
<dbReference type="InterPro" id="IPR019819">
    <property type="entry name" value="Carboxylesterase_B_CS"/>
</dbReference>
<keyword evidence="9" id="KW-1185">Reference proteome</keyword>